<comment type="caution">
    <text evidence="1">The sequence shown here is derived from an EMBL/GenBank/DDBJ whole genome shotgun (WGS) entry which is preliminary data.</text>
</comment>
<gene>
    <name evidence="1" type="ORF">F441_07325</name>
</gene>
<evidence type="ECO:0000313" key="1">
    <source>
        <dbReference type="EMBL" id="ETP18450.1"/>
    </source>
</evidence>
<name>W2X6I8_PHYNI</name>
<accession>W2X6I8</accession>
<dbReference type="EMBL" id="ANIX01001476">
    <property type="protein sequence ID" value="ETP18450.1"/>
    <property type="molecule type" value="Genomic_DNA"/>
</dbReference>
<sequence length="278" mass="31457">MVWPHVEVLTCYEQCLKQTRLKKRKGFAKDIVKSHIWLLHKSRSLKQLKALSKRVVKAWESHECFFYDATNLAFDQHRHFTEGPLNAAAVIKAKNKLLRPCNHRVAKVKTGRTIIFINCESTIVVQLETSNKAAAKVTTGRTKLFKQSLTGNLGEEESIKTAEVQFLSMQQVIVEDSRIEDMTSLALRAKWSCDEIQAVRNALGFTCKSYLYTGWACAHVIVSLDLLGKIKIGLTKPAIPMRGLPGRPRALAGPLQRESDMYDVDRLIVLFKTNPVNH</sequence>
<dbReference type="OrthoDB" id="142850at2759"/>
<evidence type="ECO:0000313" key="2">
    <source>
        <dbReference type="Proteomes" id="UP000018958"/>
    </source>
</evidence>
<dbReference type="AlphaFoldDB" id="W2X6I8"/>
<reference evidence="1 2" key="1">
    <citation type="submission" date="2013-11" db="EMBL/GenBank/DDBJ databases">
        <title>The Genome Sequence of Phytophthora parasitica CJ01A1.</title>
        <authorList>
            <consortium name="The Broad Institute Genomics Platform"/>
            <person name="Russ C."/>
            <person name="Tyler B."/>
            <person name="Panabieres F."/>
            <person name="Shan W."/>
            <person name="Tripathy S."/>
            <person name="Grunwald N."/>
            <person name="Machado M."/>
            <person name="Johnson C.S."/>
            <person name="Walker B."/>
            <person name="Young S.K."/>
            <person name="Zeng Q."/>
            <person name="Gargeya S."/>
            <person name="Fitzgerald M."/>
            <person name="Haas B."/>
            <person name="Abouelleil A."/>
            <person name="Allen A.W."/>
            <person name="Alvarado L."/>
            <person name="Arachchi H.M."/>
            <person name="Berlin A.M."/>
            <person name="Chapman S.B."/>
            <person name="Gainer-Dewar J."/>
            <person name="Goldberg J."/>
            <person name="Griggs A."/>
            <person name="Gujja S."/>
            <person name="Hansen M."/>
            <person name="Howarth C."/>
            <person name="Imamovic A."/>
            <person name="Ireland A."/>
            <person name="Larimer J."/>
            <person name="McCowan C."/>
            <person name="Murphy C."/>
            <person name="Pearson M."/>
            <person name="Poon T.W."/>
            <person name="Priest M."/>
            <person name="Roberts A."/>
            <person name="Saif S."/>
            <person name="Shea T."/>
            <person name="Sisk P."/>
            <person name="Sykes S."/>
            <person name="Wortman J."/>
            <person name="Nusbaum C."/>
            <person name="Birren B."/>
        </authorList>
    </citation>
    <scope>NUCLEOTIDE SEQUENCE [LARGE SCALE GENOMIC DNA]</scope>
    <source>
        <strain evidence="1 2">CJ01A1</strain>
    </source>
</reference>
<protein>
    <recommendedName>
        <fullName evidence="3">SWIM-type domain-containing protein</fullName>
    </recommendedName>
</protein>
<proteinExistence type="predicted"/>
<dbReference type="Proteomes" id="UP000018958">
    <property type="component" value="Unassembled WGS sequence"/>
</dbReference>
<organism evidence="1 2">
    <name type="scientific">Phytophthora nicotianae CJ01A1</name>
    <dbReference type="NCBI Taxonomy" id="1317063"/>
    <lineage>
        <taxon>Eukaryota</taxon>
        <taxon>Sar</taxon>
        <taxon>Stramenopiles</taxon>
        <taxon>Oomycota</taxon>
        <taxon>Peronosporomycetes</taxon>
        <taxon>Peronosporales</taxon>
        <taxon>Peronosporaceae</taxon>
        <taxon>Phytophthora</taxon>
    </lineage>
</organism>
<evidence type="ECO:0008006" key="3">
    <source>
        <dbReference type="Google" id="ProtNLM"/>
    </source>
</evidence>